<dbReference type="GO" id="GO:0008982">
    <property type="term" value="F:protein-N(PI)-phosphohistidine-sugar phosphotransferase activity"/>
    <property type="evidence" value="ECO:0007669"/>
    <property type="project" value="InterPro"/>
</dbReference>
<sequence length="101" mass="10600">MATTINILSICGSGTVTSSMVAAKLKDKLAQRGYNVTTTEARPTEALNLAQSGRFDILTHTSPLPKGDYGIPVVNAFSCVIGIGEDAFIDEVVEAIKSIGK</sequence>
<name>A0A9D9H4X8_9FIRM</name>
<comment type="caution">
    <text evidence="3">The sequence shown here is derived from an EMBL/GenBank/DDBJ whole genome shotgun (WGS) entry which is preliminary data.</text>
</comment>
<feature type="domain" description="Phosphotransferase system EIIB component type 2/3" evidence="2">
    <location>
        <begin position="6"/>
        <end position="65"/>
    </location>
</feature>
<dbReference type="CDD" id="cd05566">
    <property type="entry name" value="PTS_IIB_galactitol"/>
    <property type="match status" value="1"/>
</dbReference>
<dbReference type="GO" id="GO:0009401">
    <property type="term" value="P:phosphoenolpyruvate-dependent sugar phosphotransferase system"/>
    <property type="evidence" value="ECO:0007669"/>
    <property type="project" value="InterPro"/>
</dbReference>
<organism evidence="3 4">
    <name type="scientific">Candidatus Fimicola merdigallinarum</name>
    <dbReference type="NCBI Taxonomy" id="2840819"/>
    <lineage>
        <taxon>Bacteria</taxon>
        <taxon>Bacillati</taxon>
        <taxon>Bacillota</taxon>
        <taxon>Clostridia</taxon>
        <taxon>Lachnospirales</taxon>
        <taxon>Lachnospiraceae</taxon>
        <taxon>Lachnospiraceae incertae sedis</taxon>
        <taxon>Candidatus Fimicola</taxon>
    </lineage>
</organism>
<accession>A0A9D9H4X8</accession>
<proteinExistence type="predicted"/>
<keyword evidence="3" id="KW-0813">Transport</keyword>
<dbReference type="SUPFAM" id="SSF52794">
    <property type="entry name" value="PTS system IIB component-like"/>
    <property type="match status" value="1"/>
</dbReference>
<evidence type="ECO:0000313" key="4">
    <source>
        <dbReference type="Proteomes" id="UP000823611"/>
    </source>
</evidence>
<dbReference type="EMBL" id="JADIMX010000164">
    <property type="protein sequence ID" value="MBO8435322.1"/>
    <property type="molecule type" value="Genomic_DNA"/>
</dbReference>
<dbReference type="InterPro" id="IPR036095">
    <property type="entry name" value="PTS_EIIB-like_sf"/>
</dbReference>
<gene>
    <name evidence="3" type="ORF">IAC55_08395</name>
</gene>
<reference evidence="3" key="1">
    <citation type="submission" date="2020-10" db="EMBL/GenBank/DDBJ databases">
        <authorList>
            <person name="Gilroy R."/>
        </authorList>
    </citation>
    <scope>NUCLEOTIDE SEQUENCE</scope>
    <source>
        <strain evidence="3">F6-4510</strain>
    </source>
</reference>
<protein>
    <submittedName>
        <fullName evidence="3">PTS sugar transporter subunit IIB</fullName>
    </submittedName>
</protein>
<evidence type="ECO:0000256" key="1">
    <source>
        <dbReference type="ARBA" id="ARBA00022679"/>
    </source>
</evidence>
<dbReference type="InterPro" id="IPR003501">
    <property type="entry name" value="PTS_EIIB_2/3"/>
</dbReference>
<dbReference type="Proteomes" id="UP000823611">
    <property type="component" value="Unassembled WGS sequence"/>
</dbReference>
<evidence type="ECO:0000259" key="2">
    <source>
        <dbReference type="Pfam" id="PF02302"/>
    </source>
</evidence>
<keyword evidence="1" id="KW-0808">Transferase</keyword>
<dbReference type="Pfam" id="PF02302">
    <property type="entry name" value="PTS_IIB"/>
    <property type="match status" value="1"/>
</dbReference>
<dbReference type="Gene3D" id="3.40.50.2300">
    <property type="match status" value="1"/>
</dbReference>
<reference evidence="3" key="2">
    <citation type="journal article" date="2021" name="PeerJ">
        <title>Extensive microbial diversity within the chicken gut microbiome revealed by metagenomics and culture.</title>
        <authorList>
            <person name="Gilroy R."/>
            <person name="Ravi A."/>
            <person name="Getino M."/>
            <person name="Pursley I."/>
            <person name="Horton D.L."/>
            <person name="Alikhan N.F."/>
            <person name="Baker D."/>
            <person name="Gharbi K."/>
            <person name="Hall N."/>
            <person name="Watson M."/>
            <person name="Adriaenssens E.M."/>
            <person name="Foster-Nyarko E."/>
            <person name="Jarju S."/>
            <person name="Secka A."/>
            <person name="Antonio M."/>
            <person name="Oren A."/>
            <person name="Chaudhuri R.R."/>
            <person name="La Ragione R."/>
            <person name="Hildebrand F."/>
            <person name="Pallen M.J."/>
        </authorList>
    </citation>
    <scope>NUCLEOTIDE SEQUENCE</scope>
    <source>
        <strain evidence="3">F6-4510</strain>
    </source>
</reference>
<keyword evidence="3" id="KW-0762">Sugar transport</keyword>
<evidence type="ECO:0000313" key="3">
    <source>
        <dbReference type="EMBL" id="MBO8435322.1"/>
    </source>
</evidence>
<dbReference type="AlphaFoldDB" id="A0A9D9H4X8"/>